<keyword evidence="3" id="KW-1185">Reference proteome</keyword>
<accession>A0A410H5G7</accession>
<evidence type="ECO:0000313" key="2">
    <source>
        <dbReference type="EMBL" id="QAB16159.1"/>
    </source>
</evidence>
<dbReference type="InterPro" id="IPR005302">
    <property type="entry name" value="MoCF_Sase_C"/>
</dbReference>
<dbReference type="EMBL" id="CP035033">
    <property type="protein sequence ID" value="QAB16159.1"/>
    <property type="molecule type" value="Genomic_DNA"/>
</dbReference>
<feature type="domain" description="MOSC" evidence="1">
    <location>
        <begin position="28"/>
        <end position="164"/>
    </location>
</feature>
<dbReference type="KEGG" id="htr:EPV75_11030"/>
<dbReference type="InterPro" id="IPR052353">
    <property type="entry name" value="Benzoxazolinone_Detox_Enz"/>
</dbReference>
<dbReference type="GO" id="GO:0030170">
    <property type="term" value="F:pyridoxal phosphate binding"/>
    <property type="evidence" value="ECO:0007669"/>
    <property type="project" value="InterPro"/>
</dbReference>
<dbReference type="Proteomes" id="UP000285478">
    <property type="component" value="Chromosome"/>
</dbReference>
<evidence type="ECO:0000313" key="3">
    <source>
        <dbReference type="Proteomes" id="UP000285478"/>
    </source>
</evidence>
<dbReference type="GO" id="GO:0030151">
    <property type="term" value="F:molybdenum ion binding"/>
    <property type="evidence" value="ECO:0007669"/>
    <property type="project" value="InterPro"/>
</dbReference>
<dbReference type="Pfam" id="PF03473">
    <property type="entry name" value="MOSC"/>
    <property type="match status" value="1"/>
</dbReference>
<dbReference type="AlphaFoldDB" id="A0A410H5G7"/>
<evidence type="ECO:0000259" key="1">
    <source>
        <dbReference type="PROSITE" id="PS51340"/>
    </source>
</evidence>
<dbReference type="InterPro" id="IPR011037">
    <property type="entry name" value="Pyrv_Knase-like_insert_dom_sf"/>
</dbReference>
<dbReference type="RefSeq" id="WP_128385420.1">
    <property type="nucleotide sequence ID" value="NZ_CP035033.1"/>
</dbReference>
<dbReference type="Gene3D" id="2.40.33.20">
    <property type="entry name" value="PK beta-barrel domain-like"/>
    <property type="match status" value="1"/>
</dbReference>
<organism evidence="2 3">
    <name type="scientific">Hydrogenovibrio thermophilus</name>
    <dbReference type="NCBI Taxonomy" id="265883"/>
    <lineage>
        <taxon>Bacteria</taxon>
        <taxon>Pseudomonadati</taxon>
        <taxon>Pseudomonadota</taxon>
        <taxon>Gammaproteobacteria</taxon>
        <taxon>Thiotrichales</taxon>
        <taxon>Piscirickettsiaceae</taxon>
        <taxon>Hydrogenovibrio</taxon>
    </lineage>
</organism>
<dbReference type="PANTHER" id="PTHR30212">
    <property type="entry name" value="PROTEIN YIIM"/>
    <property type="match status" value="1"/>
</dbReference>
<protein>
    <submittedName>
        <fullName evidence="2">MOSC domain-containing protein</fullName>
    </submittedName>
</protein>
<reference evidence="2 3" key="1">
    <citation type="journal article" date="2018" name="Environ. Microbiol.">
        <title>Genomes of ubiquitous marine and hypersaline Hydrogenovibrio, Thiomicrorhabdus and Thiomicrospira spp. encode a diversity of mechanisms to sustain chemolithoautotrophy in heterogeneous environments.</title>
        <authorList>
            <person name="Scott K.M."/>
            <person name="Williams J."/>
            <person name="Porter C.M.B."/>
            <person name="Russel S."/>
            <person name="Harmer T.L."/>
            <person name="Paul J.H."/>
            <person name="Antonen K.M."/>
            <person name="Bridges M.K."/>
            <person name="Camper G.J."/>
            <person name="Campla C.K."/>
            <person name="Casella L.G."/>
            <person name="Chase E."/>
            <person name="Conrad J.W."/>
            <person name="Cruz M.C."/>
            <person name="Dunlap D.S."/>
            <person name="Duran L."/>
            <person name="Fahsbender E.M."/>
            <person name="Goldsmith D.B."/>
            <person name="Keeley R.F."/>
            <person name="Kondoff M.R."/>
            <person name="Kussy B.I."/>
            <person name="Lane M.K."/>
            <person name="Lawler S."/>
            <person name="Leigh B.A."/>
            <person name="Lewis C."/>
            <person name="Lostal L.M."/>
            <person name="Marking D."/>
            <person name="Mancera P.A."/>
            <person name="McClenthan E.C."/>
            <person name="McIntyre E.A."/>
            <person name="Mine J.A."/>
            <person name="Modi S."/>
            <person name="Moore B.D."/>
            <person name="Morgan W.A."/>
            <person name="Nelson K.M."/>
            <person name="Nguyen K.N."/>
            <person name="Ogburn N."/>
            <person name="Parrino D.G."/>
            <person name="Pedapudi A.D."/>
            <person name="Pelham R.P."/>
            <person name="Preece A.M."/>
            <person name="Rampersad E.A."/>
            <person name="Richardson J.C."/>
            <person name="Rodgers C.M."/>
            <person name="Schaffer B.L."/>
            <person name="Sheridan N.E."/>
            <person name="Solone M.R."/>
            <person name="Staley Z.R."/>
            <person name="Tabuchi M."/>
            <person name="Waide R.J."/>
            <person name="Wanjugi P.W."/>
            <person name="Young S."/>
            <person name="Clum A."/>
            <person name="Daum C."/>
            <person name="Huntemann M."/>
            <person name="Ivanova N."/>
            <person name="Kyrpides N."/>
            <person name="Mikhailova N."/>
            <person name="Palaniappan K."/>
            <person name="Pillay M."/>
            <person name="Reddy T.B.K."/>
            <person name="Shapiro N."/>
            <person name="Stamatis D."/>
            <person name="Varghese N."/>
            <person name="Woyke T."/>
            <person name="Boden R."/>
            <person name="Freyermuth S.K."/>
            <person name="Kerfeld C.A."/>
        </authorList>
    </citation>
    <scope>NUCLEOTIDE SEQUENCE [LARGE SCALE GENOMIC DNA]</scope>
    <source>
        <strain evidence="2 3">JR-2</strain>
    </source>
</reference>
<proteinExistence type="predicted"/>
<dbReference type="SUPFAM" id="SSF50800">
    <property type="entry name" value="PK beta-barrel domain-like"/>
    <property type="match status" value="1"/>
</dbReference>
<gene>
    <name evidence="2" type="ORF">EPV75_11030</name>
</gene>
<dbReference type="GO" id="GO:0003824">
    <property type="term" value="F:catalytic activity"/>
    <property type="evidence" value="ECO:0007669"/>
    <property type="project" value="InterPro"/>
</dbReference>
<dbReference type="PROSITE" id="PS51340">
    <property type="entry name" value="MOSC"/>
    <property type="match status" value="1"/>
</dbReference>
<sequence>MIIGKVAAVLVGRVAALGEAAESGIDKHPVSGPVMAEPLGLVGDQQADLRVHGGPDKAVHVYPAAHYAFWQTQIDSPLLARPGAFGENLSVSGLVESDVCFGDVWQIGSARFEVSQGRQPCWKLNLRFGVADMAQQVQNSLKVGWYLRVLESGNVQAGDEVELLARSYPDWSIERIMRVFYRDGLNVSELEALLDLPLPSSWHRTLQKRLASGKLENWQPRLFGH</sequence>
<dbReference type="Pfam" id="PF03475">
    <property type="entry name" value="YiiM_3-alpha"/>
    <property type="match status" value="1"/>
</dbReference>
<dbReference type="InterPro" id="IPR005163">
    <property type="entry name" value="Tri_helical_YiiM-like"/>
</dbReference>
<name>A0A410H5G7_9GAMM</name>
<dbReference type="PANTHER" id="PTHR30212:SF2">
    <property type="entry name" value="PROTEIN YIIM"/>
    <property type="match status" value="1"/>
</dbReference>